<accession>B2TH92</accession>
<keyword evidence="1" id="KW-0614">Plasmid</keyword>
<proteinExistence type="predicted"/>
<dbReference type="KEGG" id="bpy:Bphyt_7356"/>
<name>B2TH92_PARPJ</name>
<dbReference type="HOGENOM" id="CLU_2286200_0_0_4"/>
<dbReference type="Proteomes" id="UP000001739">
    <property type="component" value="Plasmid pBPHYT01"/>
</dbReference>
<dbReference type="AlphaFoldDB" id="B2TH92"/>
<evidence type="ECO:0000313" key="1">
    <source>
        <dbReference type="EMBL" id="ACD21641.1"/>
    </source>
</evidence>
<protein>
    <submittedName>
        <fullName evidence="1">Uncharacterized protein</fullName>
    </submittedName>
</protein>
<evidence type="ECO:0000313" key="2">
    <source>
        <dbReference type="Proteomes" id="UP000001739"/>
    </source>
</evidence>
<reference evidence="1 2" key="1">
    <citation type="journal article" date="2011" name="J. Bacteriol.">
        <title>Complete genome sequence of the plant growth-promoting endophyte Burkholderia phytofirmans strain PsJN.</title>
        <authorList>
            <person name="Weilharter A."/>
            <person name="Mitter B."/>
            <person name="Shin M.V."/>
            <person name="Chain P.S."/>
            <person name="Nowak J."/>
            <person name="Sessitsch A."/>
        </authorList>
    </citation>
    <scope>NUCLEOTIDE SEQUENCE [LARGE SCALE GENOMIC DNA]</scope>
    <source>
        <strain evidence="2">DSM 17436 / LMG 22146 / PsJN</strain>
        <plasmid evidence="1 2">pBPHYT01</plasmid>
    </source>
</reference>
<dbReference type="RefSeq" id="WP_012431010.1">
    <property type="nucleotide sequence ID" value="NC_010679.1"/>
</dbReference>
<dbReference type="EMBL" id="CP001054">
    <property type="protein sequence ID" value="ACD21641.1"/>
    <property type="molecule type" value="Genomic_DNA"/>
</dbReference>
<sequence precursor="true">MPRFLFAFAIVAAGVAQAHVPIKESAHRAVYQYAPVYVVAFPVYIAPLAASPCPLPYGCDSVDQPYTQPIYAYQEPVAQSAVPVPVYVPLRRYAVVSAYPR</sequence>
<geneLocation type="plasmid" evidence="1 2">
    <name>pBPHYT01</name>
</geneLocation>
<organism evidence="1 2">
    <name type="scientific">Paraburkholderia phytofirmans (strain DSM 17436 / LMG 22146 / PsJN)</name>
    <name type="common">Burkholderia phytofirmans</name>
    <dbReference type="NCBI Taxonomy" id="398527"/>
    <lineage>
        <taxon>Bacteria</taxon>
        <taxon>Pseudomonadati</taxon>
        <taxon>Pseudomonadota</taxon>
        <taxon>Betaproteobacteria</taxon>
        <taxon>Burkholderiales</taxon>
        <taxon>Burkholderiaceae</taxon>
        <taxon>Paraburkholderia</taxon>
    </lineage>
</organism>
<gene>
    <name evidence="1" type="ordered locus">Bphyt_7356</name>
</gene>